<evidence type="ECO:0000256" key="1">
    <source>
        <dbReference type="SAM" id="MobiDB-lite"/>
    </source>
</evidence>
<sequence length="286" mass="32703">MTTPAPTRDSSASAGQRATPPSAAMKNSGHAQTAKTYPRVRFLPNGLLDVDRKKGKYFKMVQQNQLSSPLLQLPAEIRSTIYEYALGDEMFTVDLTGRLFGNSERKKRAYLALLQVSRQTYVETVLMPFKLNTFHSDCTQTIHKWMDESNIPIAAQQTITRLQFTNQINWHAYTKYAAAPRVNFEDWLPGCWTQPEHFDRFPALRHVCFRTALTQCYCDKPKAQQDALIIYVGESEEYLKNLITSFHKAITGNDLDMVFERDLNFAPAPSPLILDDDEYDNWSGDM</sequence>
<dbReference type="PANTHER" id="PTHR38790:SF4">
    <property type="entry name" value="2EXR DOMAIN-CONTAINING PROTEIN"/>
    <property type="match status" value="1"/>
</dbReference>
<comment type="caution">
    <text evidence="2">The sequence shown here is derived from an EMBL/GenBank/DDBJ whole genome shotgun (WGS) entry which is preliminary data.</text>
</comment>
<feature type="compositionally biased region" description="Polar residues" evidence="1">
    <location>
        <begin position="1"/>
        <end position="16"/>
    </location>
</feature>
<organism evidence="2 3">
    <name type="scientific">Paraphaeosphaeria minitans</name>
    <dbReference type="NCBI Taxonomy" id="565426"/>
    <lineage>
        <taxon>Eukaryota</taxon>
        <taxon>Fungi</taxon>
        <taxon>Dikarya</taxon>
        <taxon>Ascomycota</taxon>
        <taxon>Pezizomycotina</taxon>
        <taxon>Dothideomycetes</taxon>
        <taxon>Pleosporomycetidae</taxon>
        <taxon>Pleosporales</taxon>
        <taxon>Massarineae</taxon>
        <taxon>Didymosphaeriaceae</taxon>
        <taxon>Paraphaeosphaeria</taxon>
    </lineage>
</organism>
<dbReference type="AlphaFoldDB" id="A0A9P6KRI0"/>
<accession>A0A9P6KRI0</accession>
<dbReference type="OrthoDB" id="5413827at2759"/>
<dbReference type="EMBL" id="WJXW01000005">
    <property type="protein sequence ID" value="KAF9736180.1"/>
    <property type="molecule type" value="Genomic_DNA"/>
</dbReference>
<dbReference type="Proteomes" id="UP000756921">
    <property type="component" value="Unassembled WGS sequence"/>
</dbReference>
<name>A0A9P6KRI0_9PLEO</name>
<dbReference type="PANTHER" id="PTHR38790">
    <property type="entry name" value="2EXR DOMAIN-CONTAINING PROTEIN-RELATED"/>
    <property type="match status" value="1"/>
</dbReference>
<gene>
    <name evidence="2" type="ORF">PMIN01_06095</name>
</gene>
<keyword evidence="3" id="KW-1185">Reference proteome</keyword>
<evidence type="ECO:0000313" key="3">
    <source>
        <dbReference type="Proteomes" id="UP000756921"/>
    </source>
</evidence>
<evidence type="ECO:0000313" key="2">
    <source>
        <dbReference type="EMBL" id="KAF9736180.1"/>
    </source>
</evidence>
<feature type="region of interest" description="Disordered" evidence="1">
    <location>
        <begin position="1"/>
        <end position="35"/>
    </location>
</feature>
<proteinExistence type="predicted"/>
<protein>
    <submittedName>
        <fullName evidence="2">Uncharacterized protein</fullName>
    </submittedName>
</protein>
<reference evidence="2" key="1">
    <citation type="journal article" date="2020" name="Mol. Plant Microbe Interact.">
        <title>Genome Sequence of the Biocontrol Agent Coniothyrium minitans strain Conio (IMI 134523).</title>
        <authorList>
            <person name="Patel D."/>
            <person name="Shittu T.A."/>
            <person name="Baroncelli R."/>
            <person name="Muthumeenakshi S."/>
            <person name="Osborne T.H."/>
            <person name="Janganan T.K."/>
            <person name="Sreenivasaprasad S."/>
        </authorList>
    </citation>
    <scope>NUCLEOTIDE SEQUENCE</scope>
    <source>
        <strain evidence="2">Conio</strain>
    </source>
</reference>